<keyword evidence="1" id="KW-1133">Transmembrane helix</keyword>
<evidence type="ECO:0000313" key="2">
    <source>
        <dbReference type="EMBL" id="RHB37098.1"/>
    </source>
</evidence>
<organism evidence="2 3">
    <name type="scientific">Bacteroides nordii</name>
    <dbReference type="NCBI Taxonomy" id="291645"/>
    <lineage>
        <taxon>Bacteria</taxon>
        <taxon>Pseudomonadati</taxon>
        <taxon>Bacteroidota</taxon>
        <taxon>Bacteroidia</taxon>
        <taxon>Bacteroidales</taxon>
        <taxon>Bacteroidaceae</taxon>
        <taxon>Bacteroides</taxon>
    </lineage>
</organism>
<feature type="transmembrane region" description="Helical" evidence="1">
    <location>
        <begin position="9"/>
        <end position="29"/>
    </location>
</feature>
<evidence type="ECO:0000313" key="3">
    <source>
        <dbReference type="Proteomes" id="UP000284379"/>
    </source>
</evidence>
<dbReference type="GeneID" id="69504719"/>
<name>A0A413VU91_9BACE</name>
<keyword evidence="1" id="KW-0472">Membrane</keyword>
<comment type="caution">
    <text evidence="2">The sequence shown here is derived from an EMBL/GenBank/DDBJ whole genome shotgun (WGS) entry which is preliminary data.</text>
</comment>
<protein>
    <submittedName>
        <fullName evidence="2">Uncharacterized protein</fullName>
    </submittedName>
</protein>
<evidence type="ECO:0000256" key="1">
    <source>
        <dbReference type="SAM" id="Phobius"/>
    </source>
</evidence>
<accession>A0A413VU91</accession>
<dbReference type="Proteomes" id="UP000284379">
    <property type="component" value="Unassembled WGS sequence"/>
</dbReference>
<gene>
    <name evidence="2" type="ORF">DW888_06005</name>
</gene>
<sequence>MRYSYRKYAILIAIISATLGVIIAFVYFLNSFHLLEAKPILLSQEYRGYTENNHSGKTEYDYIETINFYYIGGGVTNNDCIQVRKQNNTTKKEIILGTFEKYKILVSYCFNGDSLTLTLKHNFDCNSDYDTYVININE</sequence>
<proteinExistence type="predicted"/>
<keyword evidence="1" id="KW-0812">Transmembrane</keyword>
<dbReference type="AlphaFoldDB" id="A0A413VU91"/>
<dbReference type="EMBL" id="QSGO01000003">
    <property type="protein sequence ID" value="RHB37098.1"/>
    <property type="molecule type" value="Genomic_DNA"/>
</dbReference>
<reference evidence="2 3" key="1">
    <citation type="submission" date="2018-08" db="EMBL/GenBank/DDBJ databases">
        <title>A genome reference for cultivated species of the human gut microbiota.</title>
        <authorList>
            <person name="Zou Y."/>
            <person name="Xue W."/>
            <person name="Luo G."/>
        </authorList>
    </citation>
    <scope>NUCLEOTIDE SEQUENCE [LARGE SCALE GENOMIC DNA]</scope>
    <source>
        <strain evidence="2 3">AM40-30BH</strain>
    </source>
</reference>
<dbReference type="RefSeq" id="WP_025868330.1">
    <property type="nucleotide sequence ID" value="NZ_CP082886.1"/>
</dbReference>